<evidence type="ECO:0000256" key="1">
    <source>
        <dbReference type="SAM" id="SignalP"/>
    </source>
</evidence>
<accession>A0AAW3HW98</accession>
<organism evidence="2 3">
    <name type="scientific">Achromobacter spanius</name>
    <dbReference type="NCBI Taxonomy" id="217203"/>
    <lineage>
        <taxon>Bacteria</taxon>
        <taxon>Pseudomonadati</taxon>
        <taxon>Pseudomonadota</taxon>
        <taxon>Betaproteobacteria</taxon>
        <taxon>Burkholderiales</taxon>
        <taxon>Alcaligenaceae</taxon>
        <taxon>Achromobacter</taxon>
    </lineage>
</organism>
<dbReference type="EMBL" id="LGVG01000083">
    <property type="protein sequence ID" value="KNE22216.1"/>
    <property type="molecule type" value="Genomic_DNA"/>
</dbReference>
<feature type="chain" id="PRO_5043498270" description="DUF4148 domain-containing protein" evidence="1">
    <location>
        <begin position="23"/>
        <end position="96"/>
    </location>
</feature>
<gene>
    <name evidence="2" type="ORF">AFM18_29115</name>
</gene>
<proteinExistence type="predicted"/>
<sequence length="96" mass="10735">MKVTQKVFAALLVSALAPVAYGQSTASGASAAAPRDGLTRAEVQADLAVWKRAGMDKFWRGEHTPDIYSREYRSAQAEYIRMKNGEEYRQALNRRQ</sequence>
<name>A0AAW3HW98_9BURK</name>
<protein>
    <recommendedName>
        <fullName evidence="4">DUF4148 domain-containing protein</fullName>
    </recommendedName>
</protein>
<dbReference type="InterPro" id="IPR025421">
    <property type="entry name" value="DUF4148"/>
</dbReference>
<dbReference type="Pfam" id="PF13663">
    <property type="entry name" value="DUF4148"/>
    <property type="match status" value="1"/>
</dbReference>
<dbReference type="AlphaFoldDB" id="A0AAW3HW98"/>
<evidence type="ECO:0000313" key="2">
    <source>
        <dbReference type="EMBL" id="KNE22216.1"/>
    </source>
</evidence>
<comment type="caution">
    <text evidence="2">The sequence shown here is derived from an EMBL/GenBank/DDBJ whole genome shotgun (WGS) entry which is preliminary data.</text>
</comment>
<reference evidence="2 3" key="1">
    <citation type="submission" date="2015-07" db="EMBL/GenBank/DDBJ databases">
        <title>Draft genome of Achromobacter spanius.</title>
        <authorList>
            <person name="Wang X."/>
        </authorList>
    </citation>
    <scope>NUCLEOTIDE SEQUENCE [LARGE SCALE GENOMIC DNA]</scope>
    <source>
        <strain evidence="2 3">CGMCC9173</strain>
    </source>
</reference>
<keyword evidence="1" id="KW-0732">Signal</keyword>
<evidence type="ECO:0008006" key="4">
    <source>
        <dbReference type="Google" id="ProtNLM"/>
    </source>
</evidence>
<feature type="signal peptide" evidence="1">
    <location>
        <begin position="1"/>
        <end position="22"/>
    </location>
</feature>
<dbReference type="Proteomes" id="UP000037511">
    <property type="component" value="Unassembled WGS sequence"/>
</dbReference>
<evidence type="ECO:0000313" key="3">
    <source>
        <dbReference type="Proteomes" id="UP000037511"/>
    </source>
</evidence>